<keyword evidence="2" id="KW-1185">Reference proteome</keyword>
<proteinExistence type="predicted"/>
<evidence type="ECO:0000313" key="2">
    <source>
        <dbReference type="Proteomes" id="UP000250235"/>
    </source>
</evidence>
<dbReference type="Proteomes" id="UP000250235">
    <property type="component" value="Unassembled WGS sequence"/>
</dbReference>
<evidence type="ECO:0000313" key="1">
    <source>
        <dbReference type="EMBL" id="KZV47970.1"/>
    </source>
</evidence>
<name>A0A2Z7CLL0_9LAMI</name>
<dbReference type="AlphaFoldDB" id="A0A2Z7CLL0"/>
<dbReference type="EMBL" id="KQ994524">
    <property type="protein sequence ID" value="KZV47970.1"/>
    <property type="molecule type" value="Genomic_DNA"/>
</dbReference>
<organism evidence="1 2">
    <name type="scientific">Dorcoceras hygrometricum</name>
    <dbReference type="NCBI Taxonomy" id="472368"/>
    <lineage>
        <taxon>Eukaryota</taxon>
        <taxon>Viridiplantae</taxon>
        <taxon>Streptophyta</taxon>
        <taxon>Embryophyta</taxon>
        <taxon>Tracheophyta</taxon>
        <taxon>Spermatophyta</taxon>
        <taxon>Magnoliopsida</taxon>
        <taxon>eudicotyledons</taxon>
        <taxon>Gunneridae</taxon>
        <taxon>Pentapetalae</taxon>
        <taxon>asterids</taxon>
        <taxon>lamiids</taxon>
        <taxon>Lamiales</taxon>
        <taxon>Gesneriaceae</taxon>
        <taxon>Didymocarpoideae</taxon>
        <taxon>Trichosporeae</taxon>
        <taxon>Loxocarpinae</taxon>
        <taxon>Dorcoceras</taxon>
    </lineage>
</organism>
<accession>A0A2Z7CLL0</accession>
<sequence length="315" mass="35129">MFCVNYAYEAMSLEDILMTIPVECPLPSAYVEIMKIILGKTISIPGFNEGDWYKASLPKIHAADKGKAPLLERDPVKGNPIKEQFSLILADIKVLVMLREQIADEIPREVGNNEILHQVSYVDTLPPVSEFLRVMRKRWADVCIEVAKFVVSDRLLPVGSLNFCRALPVVEPVSVFVPQQSPVISWRLSKLCTAFVRYSLFSSLSTADIRSFVSTIAFERTVFRDVQIAQSLVFAISSVQSSFASADRSYVQLLLDQRPQFPSTTADSSMHFVEDDIQLEDDSAPDQFISTSSAIAVSTSIDALRESFSNFVATQ</sequence>
<protein>
    <submittedName>
        <fullName evidence="1">Phospholipase D alpha 1</fullName>
    </submittedName>
</protein>
<gene>
    <name evidence="1" type="ORF">F511_20482</name>
</gene>
<reference evidence="1 2" key="1">
    <citation type="journal article" date="2015" name="Proc. Natl. Acad. Sci. U.S.A.">
        <title>The resurrection genome of Boea hygrometrica: A blueprint for survival of dehydration.</title>
        <authorList>
            <person name="Xiao L."/>
            <person name="Yang G."/>
            <person name="Zhang L."/>
            <person name="Yang X."/>
            <person name="Zhao S."/>
            <person name="Ji Z."/>
            <person name="Zhou Q."/>
            <person name="Hu M."/>
            <person name="Wang Y."/>
            <person name="Chen M."/>
            <person name="Xu Y."/>
            <person name="Jin H."/>
            <person name="Xiao X."/>
            <person name="Hu G."/>
            <person name="Bao F."/>
            <person name="Hu Y."/>
            <person name="Wan P."/>
            <person name="Li L."/>
            <person name="Deng X."/>
            <person name="Kuang T."/>
            <person name="Xiang C."/>
            <person name="Zhu J.K."/>
            <person name="Oliver M.J."/>
            <person name="He Y."/>
        </authorList>
    </citation>
    <scope>NUCLEOTIDE SEQUENCE [LARGE SCALE GENOMIC DNA]</scope>
    <source>
        <strain evidence="2">cv. XS01</strain>
    </source>
</reference>